<protein>
    <submittedName>
        <fullName evidence="1">Uncharacterized protein</fullName>
    </submittedName>
</protein>
<dbReference type="AlphaFoldDB" id="A0A9Q1HL65"/>
<dbReference type="InterPro" id="IPR011335">
    <property type="entry name" value="Restrct_endonuc-II-like"/>
</dbReference>
<reference evidence="1" key="1">
    <citation type="submission" date="2021-10" db="EMBL/GenBank/DDBJ databases">
        <title>Tropical sea cucumber genome reveals ecological adaptation and Cuvierian tubules defense mechanism.</title>
        <authorList>
            <person name="Chen T."/>
        </authorList>
    </citation>
    <scope>NUCLEOTIDE SEQUENCE</scope>
    <source>
        <strain evidence="1">Nanhai2018</strain>
        <tissue evidence="1">Muscle</tissue>
    </source>
</reference>
<dbReference type="OrthoDB" id="6757988at2759"/>
<dbReference type="Proteomes" id="UP001152320">
    <property type="component" value="Chromosome 1"/>
</dbReference>
<proteinExistence type="predicted"/>
<name>A0A9Q1HL65_HOLLE</name>
<dbReference type="PANTHER" id="PTHR47526:SF3">
    <property type="entry name" value="PHD-TYPE DOMAIN-CONTAINING PROTEIN"/>
    <property type="match status" value="1"/>
</dbReference>
<sequence length="108" mass="11984">MPPSLAELYEAENLPLMLQQLVWKGKGVMQSMNISKEQAHIIEHQTKAQAGCRQWFLQRAGKITASNYKAAVETNPSNPSVSLVKTEAMLPTVLSQRLQGKIKANISH</sequence>
<accession>A0A9Q1HL65</accession>
<dbReference type="GO" id="GO:0006281">
    <property type="term" value="P:DNA repair"/>
    <property type="evidence" value="ECO:0007669"/>
    <property type="project" value="UniProtKB-ARBA"/>
</dbReference>
<gene>
    <name evidence="1" type="ORF">HOLleu_03072</name>
</gene>
<evidence type="ECO:0000313" key="2">
    <source>
        <dbReference type="Proteomes" id="UP001152320"/>
    </source>
</evidence>
<evidence type="ECO:0000313" key="1">
    <source>
        <dbReference type="EMBL" id="KAJ8050040.1"/>
    </source>
</evidence>
<dbReference type="PANTHER" id="PTHR47526">
    <property type="entry name" value="ATP-DEPENDENT DNA HELICASE"/>
    <property type="match status" value="1"/>
</dbReference>
<comment type="caution">
    <text evidence="1">The sequence shown here is derived from an EMBL/GenBank/DDBJ whole genome shotgun (WGS) entry which is preliminary data.</text>
</comment>
<dbReference type="EMBL" id="JAIZAY010000001">
    <property type="protein sequence ID" value="KAJ8050040.1"/>
    <property type="molecule type" value="Genomic_DNA"/>
</dbReference>
<dbReference type="SUPFAM" id="SSF52980">
    <property type="entry name" value="Restriction endonuclease-like"/>
    <property type="match status" value="1"/>
</dbReference>
<organism evidence="1 2">
    <name type="scientific">Holothuria leucospilota</name>
    <name type="common">Black long sea cucumber</name>
    <name type="synonym">Mertensiothuria leucospilota</name>
    <dbReference type="NCBI Taxonomy" id="206669"/>
    <lineage>
        <taxon>Eukaryota</taxon>
        <taxon>Metazoa</taxon>
        <taxon>Echinodermata</taxon>
        <taxon>Eleutherozoa</taxon>
        <taxon>Echinozoa</taxon>
        <taxon>Holothuroidea</taxon>
        <taxon>Aspidochirotacea</taxon>
        <taxon>Aspidochirotida</taxon>
        <taxon>Holothuriidae</taxon>
        <taxon>Holothuria</taxon>
    </lineage>
</organism>
<keyword evidence="2" id="KW-1185">Reference proteome</keyword>